<name>A0A1X7SIP6_AMPQE</name>
<organism evidence="2">
    <name type="scientific">Amphimedon queenslandica</name>
    <name type="common">Sponge</name>
    <dbReference type="NCBI Taxonomy" id="400682"/>
    <lineage>
        <taxon>Eukaryota</taxon>
        <taxon>Metazoa</taxon>
        <taxon>Porifera</taxon>
        <taxon>Demospongiae</taxon>
        <taxon>Heteroscleromorpha</taxon>
        <taxon>Haplosclerida</taxon>
        <taxon>Niphatidae</taxon>
        <taxon>Amphimedon</taxon>
    </lineage>
</organism>
<evidence type="ECO:0000313" key="2">
    <source>
        <dbReference type="EnsemblMetazoa" id="Aqu2.1.01922_001"/>
    </source>
</evidence>
<reference evidence="2" key="1">
    <citation type="submission" date="2017-05" db="UniProtKB">
        <authorList>
            <consortium name="EnsemblMetazoa"/>
        </authorList>
    </citation>
    <scope>IDENTIFICATION</scope>
</reference>
<feature type="compositionally biased region" description="Acidic residues" evidence="1">
    <location>
        <begin position="21"/>
        <end position="35"/>
    </location>
</feature>
<sequence length="403" mass="46546">MEDDRSEEDFGEDSPSRSESESESEDEASEEESDAEYSVYGPYGGSTYYNELYEEEVVRLPHSYSQNGAVAYPSSLQSQCFLFIIGHLREISPNALCLLPKHIRYQLLLHLPAVDVCQLEGTPVTSGITMNEIWERLCKERFPVNEDDASSDEAFEFSQITPEIISEYLGIDYSWKEIYFDHFLKLVLEHIERRICDGMYSHFNSDLLFGIYRSSETMELFDSFDDSIRSSHNVYRAPCVYPRFTPQHYIDEYYNSGDSFIVDNCRKCVFDDIGQLMKLLRNSCRYLPKYIFFSHNQLSNLWIAIQISSSFQKEAPLFLSSLEALAVIPLNNFSHTKLKQIADLIFNKIKPHIKALEVSHHLDVIYPYIAKSEECQLRKFTVTCDVNTGNSYNLGTSAPRLFL</sequence>
<dbReference type="EnsemblMetazoa" id="Aqu2.1.01922_001">
    <property type="protein sequence ID" value="Aqu2.1.01922_001"/>
    <property type="gene ID" value="Aqu2.1.01922"/>
</dbReference>
<proteinExistence type="predicted"/>
<accession>A0A1X7SIP6</accession>
<feature type="compositionally biased region" description="Acidic residues" evidence="1">
    <location>
        <begin position="1"/>
        <end position="12"/>
    </location>
</feature>
<dbReference type="InParanoid" id="A0A1X7SIP6"/>
<protein>
    <submittedName>
        <fullName evidence="2">Uncharacterized protein</fullName>
    </submittedName>
</protein>
<evidence type="ECO:0000256" key="1">
    <source>
        <dbReference type="SAM" id="MobiDB-lite"/>
    </source>
</evidence>
<dbReference type="AlphaFoldDB" id="A0A1X7SIP6"/>
<feature type="region of interest" description="Disordered" evidence="1">
    <location>
        <begin position="1"/>
        <end position="41"/>
    </location>
</feature>